<accession>A0A1J0GGM2</accession>
<dbReference type="Pfam" id="PF02811">
    <property type="entry name" value="PHP"/>
    <property type="match status" value="1"/>
</dbReference>
<proteinExistence type="predicted"/>
<dbReference type="CDD" id="cd07437">
    <property type="entry name" value="PHP_HisPPase_Ycdx_like"/>
    <property type="match status" value="1"/>
</dbReference>
<dbReference type="RefSeq" id="WP_071612741.1">
    <property type="nucleotide sequence ID" value="NZ_CP015756.1"/>
</dbReference>
<gene>
    <name evidence="2" type="ORF">A7L45_10420</name>
</gene>
<dbReference type="AlphaFoldDB" id="A0A1J0GGM2"/>
<name>A0A1J0GGM2_9CLOT</name>
<evidence type="ECO:0000313" key="2">
    <source>
        <dbReference type="EMBL" id="APC40451.1"/>
    </source>
</evidence>
<evidence type="ECO:0000313" key="3">
    <source>
        <dbReference type="Proteomes" id="UP000182569"/>
    </source>
</evidence>
<dbReference type="PANTHER" id="PTHR36928">
    <property type="entry name" value="PHOSPHATASE YCDX-RELATED"/>
    <property type="match status" value="1"/>
</dbReference>
<dbReference type="Gene3D" id="3.20.20.140">
    <property type="entry name" value="Metal-dependent hydrolases"/>
    <property type="match status" value="1"/>
</dbReference>
<feature type="domain" description="Polymerase/histidinol phosphatase N-terminal" evidence="1">
    <location>
        <begin position="5"/>
        <end position="79"/>
    </location>
</feature>
<dbReference type="GO" id="GO:0008270">
    <property type="term" value="F:zinc ion binding"/>
    <property type="evidence" value="ECO:0007669"/>
    <property type="project" value="TreeGrafter"/>
</dbReference>
<dbReference type="GO" id="GO:0042578">
    <property type="term" value="F:phosphoric ester hydrolase activity"/>
    <property type="evidence" value="ECO:0007669"/>
    <property type="project" value="TreeGrafter"/>
</dbReference>
<dbReference type="InterPro" id="IPR003141">
    <property type="entry name" value="Pol/His_phosphatase_N"/>
</dbReference>
<dbReference type="EMBL" id="CP015756">
    <property type="protein sequence ID" value="APC40451.1"/>
    <property type="molecule type" value="Genomic_DNA"/>
</dbReference>
<dbReference type="NCBIfam" id="NF006702">
    <property type="entry name" value="PRK09248.1"/>
    <property type="match status" value="1"/>
</dbReference>
<sequence>MKFIADLHTHTVVSGHAYSTLMENAKYASEIGLKILGTTDHGPNMPGAPDLWYFGNFKVLPRELFGVKMLYGCEANIIDYEGNLDIPVEVQNGLDIMIVSMHEPLMEGGKSADLNTSTILKAMDNPYVNILGHIGNPKFPIHEEEIIKKAKEKNILIELNNSSFVSSRLGSDKNCTKIAILCKELGVRIIVNSDAHFCFSIANFSAVEKILAEIHMPEELVINTNKESLIKFLKEKGKNI</sequence>
<dbReference type="SUPFAM" id="SSF89550">
    <property type="entry name" value="PHP domain-like"/>
    <property type="match status" value="1"/>
</dbReference>
<dbReference type="KEGG" id="ceu:A7L45_10420"/>
<reference evidence="3" key="1">
    <citation type="journal article" date="2016" name="Front. Microbiol.">
        <title>Complete Genome Sequence of Clostridium estertheticum DSM 8809, a Microbe Identified in Spoiled Vacuum Packed Beef.</title>
        <authorList>
            <person name="Yu Z."/>
            <person name="Gunn L."/>
            <person name="Brennan E."/>
            <person name="Reid R."/>
            <person name="Wall P.G."/>
            <person name="Gaora O.P."/>
            <person name="Hurley D."/>
            <person name="Bolton D."/>
            <person name="Fanning S."/>
        </authorList>
    </citation>
    <scope>NUCLEOTIDE SEQUENCE [LARGE SCALE GENOMIC DNA]</scope>
    <source>
        <strain evidence="3">DSM 8809</strain>
    </source>
</reference>
<dbReference type="InterPro" id="IPR016195">
    <property type="entry name" value="Pol/histidinol_Pase-like"/>
</dbReference>
<organism evidence="2 3">
    <name type="scientific">Clostridium estertheticum subsp. estertheticum</name>
    <dbReference type="NCBI Taxonomy" id="1552"/>
    <lineage>
        <taxon>Bacteria</taxon>
        <taxon>Bacillati</taxon>
        <taxon>Bacillota</taxon>
        <taxon>Clostridia</taxon>
        <taxon>Eubacteriales</taxon>
        <taxon>Clostridiaceae</taxon>
        <taxon>Clostridium</taxon>
    </lineage>
</organism>
<evidence type="ECO:0000259" key="1">
    <source>
        <dbReference type="SMART" id="SM00481"/>
    </source>
</evidence>
<dbReference type="PANTHER" id="PTHR36928:SF1">
    <property type="entry name" value="PHOSPHATASE YCDX-RELATED"/>
    <property type="match status" value="1"/>
</dbReference>
<dbReference type="InterPro" id="IPR050243">
    <property type="entry name" value="PHP_phosphatase"/>
</dbReference>
<dbReference type="SMART" id="SM00481">
    <property type="entry name" value="POLIIIAc"/>
    <property type="match status" value="1"/>
</dbReference>
<keyword evidence="3" id="KW-1185">Reference proteome</keyword>
<dbReference type="Proteomes" id="UP000182569">
    <property type="component" value="Chromosome"/>
</dbReference>
<dbReference type="OrthoDB" id="9808747at2"/>
<dbReference type="InterPro" id="IPR004013">
    <property type="entry name" value="PHP_dom"/>
</dbReference>
<dbReference type="STRING" id="1552.A7L45_10420"/>
<protein>
    <submittedName>
        <fullName evidence="2">Phosphatase</fullName>
    </submittedName>
</protein>
<dbReference type="GO" id="GO:0005829">
    <property type="term" value="C:cytosol"/>
    <property type="evidence" value="ECO:0007669"/>
    <property type="project" value="TreeGrafter"/>
</dbReference>